<evidence type="ECO:0000256" key="5">
    <source>
        <dbReference type="ARBA" id="ARBA00022840"/>
    </source>
</evidence>
<evidence type="ECO:0000259" key="11">
    <source>
        <dbReference type="PROSITE" id="PS51194"/>
    </source>
</evidence>
<keyword evidence="2" id="KW-0227">DNA damage</keyword>
<dbReference type="GO" id="GO:0004386">
    <property type="term" value="F:helicase activity"/>
    <property type="evidence" value="ECO:0007669"/>
    <property type="project" value="UniProtKB-KW"/>
</dbReference>
<dbReference type="InterPro" id="IPR001650">
    <property type="entry name" value="Helicase_C-like"/>
</dbReference>
<keyword evidence="7" id="KW-0234">DNA repair</keyword>
<evidence type="ECO:0000313" key="13">
    <source>
        <dbReference type="Proteomes" id="UP001260872"/>
    </source>
</evidence>
<accession>A0ABU1FRR1</accession>
<dbReference type="EMBL" id="JAVKGT010000004">
    <property type="protein sequence ID" value="MDR5711017.1"/>
    <property type="molecule type" value="Genomic_DNA"/>
</dbReference>
<dbReference type="SMART" id="SM00487">
    <property type="entry name" value="DEXDc"/>
    <property type="match status" value="1"/>
</dbReference>
<proteinExistence type="predicted"/>
<evidence type="ECO:0000256" key="6">
    <source>
        <dbReference type="ARBA" id="ARBA00023125"/>
    </source>
</evidence>
<dbReference type="Gene3D" id="3.40.50.300">
    <property type="entry name" value="P-loop containing nucleotide triphosphate hydrolases"/>
    <property type="match status" value="2"/>
</dbReference>
<dbReference type="Pfam" id="PF23235">
    <property type="entry name" value="WHD_3rd_Lhr"/>
    <property type="match status" value="1"/>
</dbReference>
<name>A0ABU1FRR1_9MICC</name>
<dbReference type="PROSITE" id="PS51192">
    <property type="entry name" value="HELICASE_ATP_BIND_1"/>
    <property type="match status" value="1"/>
</dbReference>
<organism evidence="12 13">
    <name type="scientific">Nesterenkonia flava</name>
    <dbReference type="NCBI Taxonomy" id="469799"/>
    <lineage>
        <taxon>Bacteria</taxon>
        <taxon>Bacillati</taxon>
        <taxon>Actinomycetota</taxon>
        <taxon>Actinomycetes</taxon>
        <taxon>Micrococcales</taxon>
        <taxon>Micrococcaceae</taxon>
        <taxon>Nesterenkonia</taxon>
    </lineage>
</organism>
<feature type="compositionally biased region" description="Basic residues" evidence="9">
    <location>
        <begin position="1343"/>
        <end position="1363"/>
    </location>
</feature>
<dbReference type="NCBIfam" id="NF007284">
    <property type="entry name" value="PRK09751.1"/>
    <property type="match status" value="1"/>
</dbReference>
<dbReference type="SUPFAM" id="SSF52540">
    <property type="entry name" value="P-loop containing nucleoside triphosphate hydrolases"/>
    <property type="match status" value="1"/>
</dbReference>
<dbReference type="EC" id="3.6.4.-" evidence="12"/>
<evidence type="ECO:0000259" key="10">
    <source>
        <dbReference type="PROSITE" id="PS51192"/>
    </source>
</evidence>
<dbReference type="InterPro" id="IPR014001">
    <property type="entry name" value="Helicase_ATP-bd"/>
</dbReference>
<evidence type="ECO:0000256" key="1">
    <source>
        <dbReference type="ARBA" id="ARBA00022741"/>
    </source>
</evidence>
<protein>
    <submittedName>
        <fullName evidence="12">ATP-dependent helicase</fullName>
        <ecNumber evidence="12">3.6.4.-</ecNumber>
    </submittedName>
</protein>
<keyword evidence="3 12" id="KW-0378">Hydrolase</keyword>
<dbReference type="Pfam" id="PF00271">
    <property type="entry name" value="Helicase_C"/>
    <property type="match status" value="1"/>
</dbReference>
<keyword evidence="4 12" id="KW-0347">Helicase</keyword>
<feature type="region of interest" description="Disordered" evidence="9">
    <location>
        <begin position="1282"/>
        <end position="1310"/>
    </location>
</feature>
<feature type="region of interest" description="Disordered" evidence="9">
    <location>
        <begin position="973"/>
        <end position="993"/>
    </location>
</feature>
<feature type="region of interest" description="Disordered" evidence="9">
    <location>
        <begin position="1342"/>
        <end position="1365"/>
    </location>
</feature>
<evidence type="ECO:0000256" key="7">
    <source>
        <dbReference type="ARBA" id="ARBA00023204"/>
    </source>
</evidence>
<dbReference type="PANTHER" id="PTHR47962:SF5">
    <property type="entry name" value="ATP-DEPENDENT HELICASE LHR-RELATED"/>
    <property type="match status" value="1"/>
</dbReference>
<gene>
    <name evidence="12" type="ORF">RH857_02530</name>
</gene>
<dbReference type="InterPro" id="IPR027417">
    <property type="entry name" value="P-loop_NTPase"/>
</dbReference>
<dbReference type="InterPro" id="IPR003593">
    <property type="entry name" value="AAA+_ATPase"/>
</dbReference>
<dbReference type="SMART" id="SM00490">
    <property type="entry name" value="HELICc"/>
    <property type="match status" value="1"/>
</dbReference>
<dbReference type="Pfam" id="PF19306">
    <property type="entry name" value="WHD_Lhr"/>
    <property type="match status" value="1"/>
</dbReference>
<dbReference type="GO" id="GO:0016787">
    <property type="term" value="F:hydrolase activity"/>
    <property type="evidence" value="ECO:0007669"/>
    <property type="project" value="UniProtKB-KW"/>
</dbReference>
<keyword evidence="6" id="KW-0238">DNA-binding</keyword>
<dbReference type="Pfam" id="PF08494">
    <property type="entry name" value="DEAD_assoc"/>
    <property type="match status" value="1"/>
</dbReference>
<dbReference type="Pfam" id="PF23234">
    <property type="entry name" value="WHD_4th_Lhr"/>
    <property type="match status" value="1"/>
</dbReference>
<dbReference type="InterPro" id="IPR011545">
    <property type="entry name" value="DEAD/DEAH_box_helicase_dom"/>
</dbReference>
<keyword evidence="1" id="KW-0547">Nucleotide-binding</keyword>
<dbReference type="InterPro" id="IPR045628">
    <property type="entry name" value="Lhr_WH_dom"/>
</dbReference>
<dbReference type="Pfam" id="PF23236">
    <property type="entry name" value="WHD_2nd_Lhr"/>
    <property type="match status" value="1"/>
</dbReference>
<evidence type="ECO:0000256" key="4">
    <source>
        <dbReference type="ARBA" id="ARBA00022806"/>
    </source>
</evidence>
<sequence length="1605" mass="173895">MTALERFTEATRTWFSASFGAPTPAQAGAWDSVSRGRNALVVAPTGSGKTLSAFLWSIDRLVAAAAESSDPTPPAGSAAPSPSVVEGGASGSRAGSSRARTRVLYISPLKALGVDIERNLRSPLVGIAHTARRLGLQPPEITVGVRTGDTTSKERRDLVRNPPDILITTPESLYLMLTSQARQTLTGVETVIVDEIHALAGTKRGAHLALSLERLDALLTGAGSKPAQRIGLSATVEPRSEVARFLGGRREVDVVAPPSNKQWDITVSVPVPDLSAPEVQHDDGSQPLQPSIWPHVEHKVVELVAANRSTIVFVNSRRLAEKLTGRINEIWAEKHAGPDAEEPPVPELAKAHHGSVSKEQRKLIEEDLKSGRLKCVVATSSLELGIDMGAVDLVIQVEAPHAVSAGLQRIGRAGHQVGEVSVGWFFPKHRGDLVSTAVVVERMLSGTIEALHIPKNPLDILAQQTIAASAMDTLEVEVWFETVRRAAPFASLPRSAFEATLDLLAGKYPSDRFADLRPRIVWDRDAGTITGRPGAQRLAVTSGGTIPDRGLFGVYLVGSETEKAGAGSRTGGRRVGELDEEMVYESRVGDVFALGATSWRIEEITFDRVLVSPAFGQPASLPFWRGDGIGRPAELGEALGAFTREMHESDASEATARLAALGLDTWAQENLLRYLHDQQTAAGAVPSDKTLVVERTRDELGDWRIILHSPYGMQVHAPWALAVGERLHERYGLDGAAFASDDGIVLRVPMMDEDPPGAELFRFELEELEELVIRQVSSSALFAGRFREAAARALLLPRQNPGKRTPLWQQRQRSSQLLEVAHAYPDFPIIMESMREVLQDVYDLPALDGLIRRISQRRVRLWETTTSQPSPFAQSILFGYIAQYLYEGDSPLAERRAAALSVDPQLLNELLGRVELREFLDTGVITEAEAHAQRLAPARRLPTSEGRGPESVADLLRLLGPLTTAQLALRLRSASEAPDPESPEDTAPAQSVSTEEAALFAEQLIATQRAFRLHWRGEERIAAVEDAARLRDGLGAPIPPGIPQTFLDPVEDPLGDLIGRYARTHGPFTSDEVSDALGLPGGIVVEVLRRLVEEQRVVEGLFRPDREPAAEIEYVDAEMLRRIRRRSLAALRAQVEPVPPRAYAQFLTQWQSVTVEHRLEGAAGVAEVLAQLSGLPAPASAWESFILPARVPDYQPAMLDELLSSGEVLAAGRGPLSGHDGWVAFYPREDAHLIAAWAASPGSAPGTRETPASALPQRILQVLSRGGAWFPDAVRDQLIRAEQPIEVDGMNEEEPSSSREDQESPAPVTSETVKEALWDLFWSGRVLPDSFAAVRERLLGGRTAHKQQTRPSRSRHSSRRTALRRAVQEHRQQLAAGPSGARWALVPDSSASPTEIAHTRAEILLDRYGVVTRGSVTTEQTPGGFAGVYKVLAAAEEAGQVRRGYFIEHLGAAQFTTSATVDRLRETADALADRLEQPDRHPPDPIVLAATDPANPYGAALDWPAAGEEAPKARPGRKAGAVVVLHEGELVLYMERGGRTLLLYAEQAEVLAASASALVRALRRAQSGRIAVEKVNGASVLNHPIAEHLRAAGFHSSPSGLRLAP</sequence>
<dbReference type="InterPro" id="IPR052511">
    <property type="entry name" value="ATP-dep_Helicase"/>
</dbReference>
<evidence type="ECO:0000256" key="3">
    <source>
        <dbReference type="ARBA" id="ARBA00022801"/>
    </source>
</evidence>
<dbReference type="PANTHER" id="PTHR47962">
    <property type="entry name" value="ATP-DEPENDENT HELICASE LHR-RELATED-RELATED"/>
    <property type="match status" value="1"/>
</dbReference>
<dbReference type="InterPro" id="IPR055369">
    <property type="entry name" value="WH2_Lhr"/>
</dbReference>
<comment type="caution">
    <text evidence="12">The sequence shown here is derived from an EMBL/GenBank/DDBJ whole genome shotgun (WGS) entry which is preliminary data.</text>
</comment>
<reference evidence="13" key="1">
    <citation type="submission" date="2023-07" db="EMBL/GenBank/DDBJ databases">
        <title>Description of three actinobacteria isolated from air of manufacturing shop in a pharmaceutical factory.</title>
        <authorList>
            <person name="Zhang D.-F."/>
        </authorList>
    </citation>
    <scope>NUCLEOTIDE SEQUENCE [LARGE SCALE GENOMIC DNA]</scope>
    <source>
        <strain evidence="13">CCTCC AB 207010</strain>
    </source>
</reference>
<evidence type="ECO:0000256" key="8">
    <source>
        <dbReference type="ARBA" id="ARBA00023235"/>
    </source>
</evidence>
<keyword evidence="8" id="KW-0413">Isomerase</keyword>
<dbReference type="InterPro" id="IPR013701">
    <property type="entry name" value="Lhr-like_DEAD/DEAH_assoc"/>
</dbReference>
<keyword evidence="13" id="KW-1185">Reference proteome</keyword>
<feature type="domain" description="Helicase ATP-binding" evidence="10">
    <location>
        <begin position="30"/>
        <end position="254"/>
    </location>
</feature>
<dbReference type="PROSITE" id="PS51194">
    <property type="entry name" value="HELICASE_CTER"/>
    <property type="match status" value="1"/>
</dbReference>
<dbReference type="Proteomes" id="UP001260872">
    <property type="component" value="Unassembled WGS sequence"/>
</dbReference>
<keyword evidence="5" id="KW-0067">ATP-binding</keyword>
<feature type="domain" description="Helicase C-terminal" evidence="11">
    <location>
        <begin position="295"/>
        <end position="459"/>
    </location>
</feature>
<dbReference type="InterPro" id="IPR055368">
    <property type="entry name" value="WH3_Lhr"/>
</dbReference>
<dbReference type="SMART" id="SM00382">
    <property type="entry name" value="AAA"/>
    <property type="match status" value="1"/>
</dbReference>
<evidence type="ECO:0000256" key="2">
    <source>
        <dbReference type="ARBA" id="ARBA00022763"/>
    </source>
</evidence>
<dbReference type="Pfam" id="PF00270">
    <property type="entry name" value="DEAD"/>
    <property type="match status" value="1"/>
</dbReference>
<feature type="region of interest" description="Disordered" evidence="9">
    <location>
        <begin position="67"/>
        <end position="95"/>
    </location>
</feature>
<dbReference type="InterPro" id="IPR055367">
    <property type="entry name" value="WH4_Lhr"/>
</dbReference>
<evidence type="ECO:0000256" key="9">
    <source>
        <dbReference type="SAM" id="MobiDB-lite"/>
    </source>
</evidence>
<evidence type="ECO:0000313" key="12">
    <source>
        <dbReference type="EMBL" id="MDR5711017.1"/>
    </source>
</evidence>